<name>A0A844P7Z9_ALIFS</name>
<dbReference type="RefSeq" id="WP_146866460.1">
    <property type="nucleotide sequence ID" value="NZ_BJTZ01000043.1"/>
</dbReference>
<evidence type="ECO:0000313" key="3">
    <source>
        <dbReference type="Proteomes" id="UP000448038"/>
    </source>
</evidence>
<dbReference type="InterPro" id="IPR047797">
    <property type="entry name" value="ISNCY_transpos"/>
</dbReference>
<dbReference type="SUPFAM" id="SSF53098">
    <property type="entry name" value="Ribonuclease H-like"/>
    <property type="match status" value="1"/>
</dbReference>
<dbReference type="GO" id="GO:0015074">
    <property type="term" value="P:DNA integration"/>
    <property type="evidence" value="ECO:0007669"/>
    <property type="project" value="InterPro"/>
</dbReference>
<dbReference type="InterPro" id="IPR001584">
    <property type="entry name" value="Integrase_cat-core"/>
</dbReference>
<comment type="caution">
    <text evidence="2">The sequence shown here is derived from an EMBL/GenBank/DDBJ whole genome shotgun (WGS) entry which is preliminary data.</text>
</comment>
<dbReference type="PANTHER" id="PTHR35004">
    <property type="entry name" value="TRANSPOSASE RV3428C-RELATED"/>
    <property type="match status" value="1"/>
</dbReference>
<proteinExistence type="predicted"/>
<dbReference type="GO" id="GO:0003676">
    <property type="term" value="F:nucleic acid binding"/>
    <property type="evidence" value="ECO:0007669"/>
    <property type="project" value="InterPro"/>
</dbReference>
<dbReference type="PROSITE" id="PS50994">
    <property type="entry name" value="INTEGRASE"/>
    <property type="match status" value="1"/>
</dbReference>
<dbReference type="InterPro" id="IPR012337">
    <property type="entry name" value="RNaseH-like_sf"/>
</dbReference>
<sequence length="206" mass="24046">MIASNLWTPKQKKRRKVYQPRVRRDCLGELIQIDGSPNDWFEGRPDECTLLVFIDDATSAIMHMYFCESDSTLSYMTATRQYIDKHGKPVAFYTDKHAVFRVNHVSNEDKNKLTQYSRALKELNIEPICANTPQAKGRVERANKTLQDRLTKDIRLAGITGIDEANKWLGGFIEDYNRRFTKLTKRQQNVHRPINETQNELYDIFS</sequence>
<organism evidence="2 3">
    <name type="scientific">Aliivibrio fischeri</name>
    <name type="common">Vibrio fischeri</name>
    <dbReference type="NCBI Taxonomy" id="668"/>
    <lineage>
        <taxon>Bacteria</taxon>
        <taxon>Pseudomonadati</taxon>
        <taxon>Pseudomonadota</taxon>
        <taxon>Gammaproteobacteria</taxon>
        <taxon>Vibrionales</taxon>
        <taxon>Vibrionaceae</taxon>
        <taxon>Aliivibrio</taxon>
    </lineage>
</organism>
<dbReference type="Gene3D" id="3.30.420.10">
    <property type="entry name" value="Ribonuclease H-like superfamily/Ribonuclease H"/>
    <property type="match status" value="1"/>
</dbReference>
<evidence type="ECO:0000313" key="2">
    <source>
        <dbReference type="EMBL" id="MUK51206.1"/>
    </source>
</evidence>
<reference evidence="2 3" key="1">
    <citation type="submission" date="2019-11" db="EMBL/GenBank/DDBJ databases">
        <title>Using colonization assays and comparative genomics to discover symbiosis behaviors and factors in Vibrio fischeri.</title>
        <authorList>
            <person name="Bongrand C."/>
            <person name="Moriano-Gutierrez S."/>
            <person name="Arevalo P."/>
            <person name="Mcfall-Ngai M."/>
            <person name="Visick K."/>
            <person name="Polz M.F."/>
            <person name="Ruby E.G."/>
        </authorList>
    </citation>
    <scope>NUCLEOTIDE SEQUENCE [LARGE SCALE GENOMIC DNA]</scope>
    <source>
        <strain evidence="3">emors.4.1</strain>
    </source>
</reference>
<protein>
    <submittedName>
        <fullName evidence="2">ISNCY family transposase</fullName>
    </submittedName>
</protein>
<dbReference type="NCBIfam" id="NF033594">
    <property type="entry name" value="transpos_ISNCY_2"/>
    <property type="match status" value="1"/>
</dbReference>
<gene>
    <name evidence="2" type="ORF">GNP88_18960</name>
</gene>
<dbReference type="InterPro" id="IPR036397">
    <property type="entry name" value="RNaseH_sf"/>
</dbReference>
<dbReference type="Proteomes" id="UP000448038">
    <property type="component" value="Unassembled WGS sequence"/>
</dbReference>
<dbReference type="PANTHER" id="PTHR35004:SF7">
    <property type="entry name" value="INTEGRASE PROTEIN"/>
    <property type="match status" value="1"/>
</dbReference>
<accession>A0A844P7Z9</accession>
<dbReference type="EMBL" id="WOBN01000039">
    <property type="protein sequence ID" value="MUK51206.1"/>
    <property type="molecule type" value="Genomic_DNA"/>
</dbReference>
<evidence type="ECO:0000259" key="1">
    <source>
        <dbReference type="PROSITE" id="PS50994"/>
    </source>
</evidence>
<feature type="domain" description="Integrase catalytic" evidence="1">
    <location>
        <begin position="16"/>
        <end position="201"/>
    </location>
</feature>
<dbReference type="AlphaFoldDB" id="A0A844P7Z9"/>